<proteinExistence type="predicted"/>
<evidence type="ECO:0000259" key="2">
    <source>
        <dbReference type="Pfam" id="PF13628"/>
    </source>
</evidence>
<feature type="domain" description="DUF4142" evidence="2">
    <location>
        <begin position="87"/>
        <end position="220"/>
    </location>
</feature>
<dbReference type="EMBL" id="JBHSIU010000054">
    <property type="protein sequence ID" value="MFC5003883.1"/>
    <property type="molecule type" value="Genomic_DNA"/>
</dbReference>
<dbReference type="Pfam" id="PF13628">
    <property type="entry name" value="DUF4142"/>
    <property type="match status" value="1"/>
</dbReference>
<keyword evidence="4" id="KW-1185">Reference proteome</keyword>
<dbReference type="PANTHER" id="PTHR38593:SF1">
    <property type="entry name" value="BLR2558 PROTEIN"/>
    <property type="match status" value="1"/>
</dbReference>
<dbReference type="Gene3D" id="1.20.1260.10">
    <property type="match status" value="1"/>
</dbReference>
<gene>
    <name evidence="3" type="ORF">ACFPIJ_39420</name>
</gene>
<dbReference type="InterPro" id="IPR012347">
    <property type="entry name" value="Ferritin-like"/>
</dbReference>
<dbReference type="Proteomes" id="UP001595912">
    <property type="component" value="Unassembled WGS sequence"/>
</dbReference>
<evidence type="ECO:0000256" key="1">
    <source>
        <dbReference type="SAM" id="Phobius"/>
    </source>
</evidence>
<comment type="caution">
    <text evidence="3">The sequence shown here is derived from an EMBL/GenBank/DDBJ whole genome shotgun (WGS) entry which is preliminary data.</text>
</comment>
<keyword evidence="1" id="KW-0472">Membrane</keyword>
<reference evidence="4" key="1">
    <citation type="journal article" date="2019" name="Int. J. Syst. Evol. Microbiol.">
        <title>The Global Catalogue of Microorganisms (GCM) 10K type strain sequencing project: providing services to taxonomists for standard genome sequencing and annotation.</title>
        <authorList>
            <consortium name="The Broad Institute Genomics Platform"/>
            <consortium name="The Broad Institute Genome Sequencing Center for Infectious Disease"/>
            <person name="Wu L."/>
            <person name="Ma J."/>
        </authorList>
    </citation>
    <scope>NUCLEOTIDE SEQUENCE [LARGE SCALE GENOMIC DNA]</scope>
    <source>
        <strain evidence="4">CGMCC 4.7152</strain>
    </source>
</reference>
<organism evidence="3 4">
    <name type="scientific">Dactylosporangium cerinum</name>
    <dbReference type="NCBI Taxonomy" id="1434730"/>
    <lineage>
        <taxon>Bacteria</taxon>
        <taxon>Bacillati</taxon>
        <taxon>Actinomycetota</taxon>
        <taxon>Actinomycetes</taxon>
        <taxon>Micromonosporales</taxon>
        <taxon>Micromonosporaceae</taxon>
        <taxon>Dactylosporangium</taxon>
    </lineage>
</organism>
<accession>A0ABV9W5V4</accession>
<keyword evidence="1" id="KW-1133">Transmembrane helix</keyword>
<keyword evidence="1" id="KW-0812">Transmembrane</keyword>
<evidence type="ECO:0000313" key="3">
    <source>
        <dbReference type="EMBL" id="MFC5003883.1"/>
    </source>
</evidence>
<protein>
    <submittedName>
        <fullName evidence="3">DUF4142 domain-containing protein</fullName>
    </submittedName>
</protein>
<sequence>MSSLHRSAAATNWLARGWRWPWWALLAATVGAVLLVPALRAGDNAATSAPEHHHHDVVPAAATVTGFVATELPDGWTMTSFGMIGPADREFLVKVRQAGLWEGPAGLLARDHAADKRVKEVGAQLATDHHGLDTQVRQVAAQLGVPLPNEASAEQQGWVRELDGKRGDEFDRTFANRLRAAHGKVFALVGTVRSGTRNELVRSFAQTAVNVVMKHMTLLESIGKVDFEDLPTPAAAATGSNTTPGEASYRETLWVVVALVLAGGGTAAFRALRAFRARRTF</sequence>
<dbReference type="PANTHER" id="PTHR38593">
    <property type="entry name" value="BLR2558 PROTEIN"/>
    <property type="match status" value="1"/>
</dbReference>
<dbReference type="InterPro" id="IPR025419">
    <property type="entry name" value="DUF4142"/>
</dbReference>
<evidence type="ECO:0000313" key="4">
    <source>
        <dbReference type="Proteomes" id="UP001595912"/>
    </source>
</evidence>
<dbReference type="RefSeq" id="WP_380123242.1">
    <property type="nucleotide sequence ID" value="NZ_JBHSIU010000054.1"/>
</dbReference>
<feature type="transmembrane region" description="Helical" evidence="1">
    <location>
        <begin position="253"/>
        <end position="272"/>
    </location>
</feature>
<name>A0ABV9W5V4_9ACTN</name>